<proteinExistence type="inferred from homology"/>
<dbReference type="InterPro" id="IPR027417">
    <property type="entry name" value="P-loop_NTPase"/>
</dbReference>
<keyword evidence="3" id="KW-0067">ATP-binding</keyword>
<evidence type="ECO:0000256" key="1">
    <source>
        <dbReference type="ARBA" id="ARBA00006611"/>
    </source>
</evidence>
<dbReference type="Gene3D" id="3.30.450.90">
    <property type="match status" value="1"/>
</dbReference>
<comment type="similarity">
    <text evidence="1">Belongs to the GSP E family.</text>
</comment>
<dbReference type="Pfam" id="PF05157">
    <property type="entry name" value="MshEN"/>
    <property type="match status" value="1"/>
</dbReference>
<evidence type="ECO:0000256" key="3">
    <source>
        <dbReference type="ARBA" id="ARBA00022840"/>
    </source>
</evidence>
<dbReference type="InterPro" id="IPR007831">
    <property type="entry name" value="T2SS_GspE_N"/>
</dbReference>
<dbReference type="SMART" id="SM00382">
    <property type="entry name" value="AAA"/>
    <property type="match status" value="1"/>
</dbReference>
<feature type="domain" description="Bacterial type II secretion system protein E" evidence="5">
    <location>
        <begin position="337"/>
        <end position="351"/>
    </location>
</feature>
<reference evidence="7" key="1">
    <citation type="journal article" date="2019" name="Int. J. Syst. Evol. Microbiol.">
        <title>The Global Catalogue of Microorganisms (GCM) 10K type strain sequencing project: providing services to taxonomists for standard genome sequencing and annotation.</title>
        <authorList>
            <consortium name="The Broad Institute Genomics Platform"/>
            <consortium name="The Broad Institute Genome Sequencing Center for Infectious Disease"/>
            <person name="Wu L."/>
            <person name="Ma J."/>
        </authorList>
    </citation>
    <scope>NUCLEOTIDE SEQUENCE [LARGE SCALE GENOMIC DNA]</scope>
    <source>
        <strain evidence="7">NBRC 110044</strain>
    </source>
</reference>
<dbReference type="PANTHER" id="PTHR30258">
    <property type="entry name" value="TYPE II SECRETION SYSTEM PROTEIN GSPE-RELATED"/>
    <property type="match status" value="1"/>
</dbReference>
<keyword evidence="7" id="KW-1185">Reference proteome</keyword>
<dbReference type="SUPFAM" id="SSF160246">
    <property type="entry name" value="EspE N-terminal domain-like"/>
    <property type="match status" value="1"/>
</dbReference>
<feature type="region of interest" description="Disordered" evidence="4">
    <location>
        <begin position="107"/>
        <end position="128"/>
    </location>
</feature>
<dbReference type="Gene3D" id="3.30.300.160">
    <property type="entry name" value="Type II secretion system, protein E, N-terminal domain"/>
    <property type="match status" value="1"/>
</dbReference>
<evidence type="ECO:0000259" key="5">
    <source>
        <dbReference type="PROSITE" id="PS00662"/>
    </source>
</evidence>
<comment type="caution">
    <text evidence="6">The sequence shown here is derived from an EMBL/GenBank/DDBJ whole genome shotgun (WGS) entry which is preliminary data.</text>
</comment>
<dbReference type="RefSeq" id="WP_284195081.1">
    <property type="nucleotide sequence ID" value="NZ_BSOG01000001.1"/>
</dbReference>
<evidence type="ECO:0000256" key="2">
    <source>
        <dbReference type="ARBA" id="ARBA00022741"/>
    </source>
</evidence>
<sequence length="522" mass="56861">MIATPSLPPLDLAAAARQLGLPLLGADALDPPPLPMQGVPSAFLAANSLLPLGFDGETLKVACSYPLNWAALEALRQFAGQRELHLALASPELIAQGLALLAGQHDGRSMANTPEDAQAGDEDDLESLRSQAEDAPVVRLAQYLIQTAAERGASDIHLEIYQDVFKVRYRLDGVLHDVESPPRRMFLPTISHLKLRARMNIAERRLPQDGRIKMALGEREIDMRVSTLPTVYGESMAIRLLDQRDASLSLARLGFEADTLAAFRHAIAQPHGMILVTGPTGSGKTTSLYAALSEINRPDVKVITVEDPVEYQIHGINQVQVKPQIDLTFARALRAIVRQDPDIIMIGEIRDPETVDIAIQSALTGHLVLSTLHTNDSFSAPHRLQDMGAESYLIASSLIMVLAQRLVRLICPHCREPRPADAADRLFLAQEGYQADSATTLWHGRGCGHCSHTGYSGRQSIYEIMPVTEAIKSAILRKAPSTELRSIALSEGVRTMRQAGILKALAGETTLEELGRVTREDG</sequence>
<dbReference type="InterPro" id="IPR037257">
    <property type="entry name" value="T2SS_E_N_sf"/>
</dbReference>
<dbReference type="CDD" id="cd01129">
    <property type="entry name" value="PulE-GspE-like"/>
    <property type="match status" value="1"/>
</dbReference>
<evidence type="ECO:0000313" key="7">
    <source>
        <dbReference type="Proteomes" id="UP001156706"/>
    </source>
</evidence>
<protein>
    <submittedName>
        <fullName evidence="6">Type II secretion system protein E</fullName>
    </submittedName>
</protein>
<accession>A0ABQ5YBT4</accession>
<dbReference type="PANTHER" id="PTHR30258:SF2">
    <property type="entry name" value="COMG OPERON PROTEIN 1"/>
    <property type="match status" value="1"/>
</dbReference>
<name>A0ABQ5YBT4_9NEIS</name>
<dbReference type="PROSITE" id="PS00662">
    <property type="entry name" value="T2SP_E"/>
    <property type="match status" value="1"/>
</dbReference>
<dbReference type="InterPro" id="IPR003593">
    <property type="entry name" value="AAA+_ATPase"/>
</dbReference>
<evidence type="ECO:0000313" key="6">
    <source>
        <dbReference type="EMBL" id="GLR11938.1"/>
    </source>
</evidence>
<dbReference type="Proteomes" id="UP001156706">
    <property type="component" value="Unassembled WGS sequence"/>
</dbReference>
<evidence type="ECO:0000256" key="4">
    <source>
        <dbReference type="SAM" id="MobiDB-lite"/>
    </source>
</evidence>
<dbReference type="SUPFAM" id="SSF52540">
    <property type="entry name" value="P-loop containing nucleoside triphosphate hydrolases"/>
    <property type="match status" value="1"/>
</dbReference>
<dbReference type="EMBL" id="BSOG01000001">
    <property type="protein sequence ID" value="GLR11938.1"/>
    <property type="molecule type" value="Genomic_DNA"/>
</dbReference>
<keyword evidence="2" id="KW-0547">Nucleotide-binding</keyword>
<gene>
    <name evidence="6" type="primary">xpsE</name>
    <name evidence="6" type="ORF">GCM10007907_07280</name>
</gene>
<dbReference type="Gene3D" id="3.40.50.300">
    <property type="entry name" value="P-loop containing nucleotide triphosphate hydrolases"/>
    <property type="match status" value="1"/>
</dbReference>
<dbReference type="InterPro" id="IPR001482">
    <property type="entry name" value="T2SS/T4SS_dom"/>
</dbReference>
<organism evidence="6 7">
    <name type="scientific">Chitinimonas prasina</name>
    <dbReference type="NCBI Taxonomy" id="1434937"/>
    <lineage>
        <taxon>Bacteria</taxon>
        <taxon>Pseudomonadati</taxon>
        <taxon>Pseudomonadota</taxon>
        <taxon>Betaproteobacteria</taxon>
        <taxon>Neisseriales</taxon>
        <taxon>Chitinibacteraceae</taxon>
        <taxon>Chitinimonas</taxon>
    </lineage>
</organism>
<dbReference type="Pfam" id="PF00437">
    <property type="entry name" value="T2SSE"/>
    <property type="match status" value="1"/>
</dbReference>